<evidence type="ECO:0000256" key="7">
    <source>
        <dbReference type="HAMAP-Rule" id="MF_00323"/>
    </source>
</evidence>
<dbReference type="RefSeq" id="WP_382431608.1">
    <property type="nucleotide sequence ID" value="NZ_JBHSHJ010000004.1"/>
</dbReference>
<dbReference type="Proteomes" id="UP001596001">
    <property type="component" value="Unassembled WGS sequence"/>
</dbReference>
<dbReference type="HAMAP" id="MF_00323">
    <property type="entry name" value="Ferrochelatase"/>
    <property type="match status" value="1"/>
</dbReference>
<gene>
    <name evidence="7 9" type="primary">hemH</name>
    <name evidence="9" type="ORF">ACFO6X_07470</name>
</gene>
<evidence type="ECO:0000256" key="3">
    <source>
        <dbReference type="ARBA" id="ARBA00023133"/>
    </source>
</evidence>
<evidence type="ECO:0000256" key="5">
    <source>
        <dbReference type="ARBA" id="ARBA00023244"/>
    </source>
</evidence>
<feature type="binding site" evidence="7">
    <location>
        <position position="292"/>
    </location>
    <ligand>
        <name>Fe(2+)</name>
        <dbReference type="ChEBI" id="CHEBI:29033"/>
    </ligand>
</feature>
<dbReference type="Gene3D" id="3.40.50.1400">
    <property type="match status" value="2"/>
</dbReference>
<keyword evidence="5 7" id="KW-0627">Porphyrin biosynthesis</keyword>
<reference evidence="10" key="1">
    <citation type="journal article" date="2019" name="Int. J. Syst. Evol. Microbiol.">
        <title>The Global Catalogue of Microorganisms (GCM) 10K type strain sequencing project: providing services to taxonomists for standard genome sequencing and annotation.</title>
        <authorList>
            <consortium name="The Broad Institute Genomics Platform"/>
            <consortium name="The Broad Institute Genome Sequencing Center for Infectious Disease"/>
            <person name="Wu L."/>
            <person name="Ma J."/>
        </authorList>
    </citation>
    <scope>NUCLEOTIDE SEQUENCE [LARGE SCALE GENOMIC DNA]</scope>
    <source>
        <strain evidence="10">CCUG 49452</strain>
    </source>
</reference>
<dbReference type="PROSITE" id="PS00534">
    <property type="entry name" value="FERROCHELATASE"/>
    <property type="match status" value="1"/>
</dbReference>
<proteinExistence type="inferred from homology"/>
<evidence type="ECO:0000256" key="4">
    <source>
        <dbReference type="ARBA" id="ARBA00023239"/>
    </source>
</evidence>
<keyword evidence="4 7" id="KW-0456">Lyase</keyword>
<dbReference type="Pfam" id="PF00762">
    <property type="entry name" value="Ferrochelatase"/>
    <property type="match status" value="1"/>
</dbReference>
<dbReference type="InterPro" id="IPR033644">
    <property type="entry name" value="Ferrochelatase_C"/>
</dbReference>
<dbReference type="EMBL" id="JBHSHJ010000004">
    <property type="protein sequence ID" value="MFC4788822.1"/>
    <property type="molecule type" value="Genomic_DNA"/>
</dbReference>
<comment type="caution">
    <text evidence="9">The sequence shown here is derived from an EMBL/GenBank/DDBJ whole genome shotgun (WGS) entry which is preliminary data.</text>
</comment>
<keyword evidence="3 7" id="KW-0350">Heme biosynthesis</keyword>
<dbReference type="PANTHER" id="PTHR11108">
    <property type="entry name" value="FERROCHELATASE"/>
    <property type="match status" value="1"/>
</dbReference>
<comment type="pathway">
    <text evidence="7 8">Porphyrin-containing compound metabolism; protoheme biosynthesis; protoheme from protoporphyrin-IX: step 1/1.</text>
</comment>
<name>A0ABV9QEQ6_9BURK</name>
<keyword evidence="7" id="KW-0479">Metal-binding</keyword>
<organism evidence="9 10">
    <name type="scientific">Giesbergeria sinuosa</name>
    <dbReference type="NCBI Taxonomy" id="80883"/>
    <lineage>
        <taxon>Bacteria</taxon>
        <taxon>Pseudomonadati</taxon>
        <taxon>Pseudomonadota</taxon>
        <taxon>Betaproteobacteria</taxon>
        <taxon>Burkholderiales</taxon>
        <taxon>Comamonadaceae</taxon>
        <taxon>Giesbergeria</taxon>
    </lineage>
</organism>
<dbReference type="NCBIfam" id="TIGR00109">
    <property type="entry name" value="hemH"/>
    <property type="match status" value="1"/>
</dbReference>
<feature type="binding site" evidence="7">
    <location>
        <position position="211"/>
    </location>
    <ligand>
        <name>Fe(2+)</name>
        <dbReference type="ChEBI" id="CHEBI:29033"/>
    </ligand>
</feature>
<evidence type="ECO:0000313" key="10">
    <source>
        <dbReference type="Proteomes" id="UP001596001"/>
    </source>
</evidence>
<dbReference type="SUPFAM" id="SSF53800">
    <property type="entry name" value="Chelatase"/>
    <property type="match status" value="1"/>
</dbReference>
<evidence type="ECO:0000256" key="8">
    <source>
        <dbReference type="RuleBase" id="RU000607"/>
    </source>
</evidence>
<evidence type="ECO:0000256" key="6">
    <source>
        <dbReference type="ARBA" id="ARBA00024536"/>
    </source>
</evidence>
<sequence length="371" mass="40981">MPMPFHTEPPYTHGQAARTAILLCNLGTPDAPTASALRRYLGQFLSDQRVVEIPKPLWWLILHGIILRTRPRKSAAKYASIWTPEGSPLAVWTAKQAALLHDALDDAGQQVLVRHAMRYGNPSIASQLDSLKAEGATRILILPLYPQYSGPTTASVLDAVYAWAARTRHIPELRFVNHYHDDAGYIDALATSLKAHWKHHGPPDKLVMSFHGVPERTLHLGDPYHCESHKTARLLAERMGLHPDDYQVTFQSRFGKAKWLQPYTEPTLVQLAQSGVGRVDVICPGFSSDCLETLEEINQEAREAFLHAGGKEFHYIACLNDSPSWIAALQHIAQQHLQGWPTQAPDRLAQASAKAHALAGGAPNGVCQAPD</sequence>
<dbReference type="EC" id="4.98.1.1" evidence="7 8"/>
<comment type="similarity">
    <text evidence="1 7 8">Belongs to the ferrochelatase family.</text>
</comment>
<evidence type="ECO:0000256" key="2">
    <source>
        <dbReference type="ARBA" id="ARBA00023004"/>
    </source>
</evidence>
<keyword evidence="2 7" id="KW-0408">Iron</keyword>
<evidence type="ECO:0000256" key="1">
    <source>
        <dbReference type="ARBA" id="ARBA00007718"/>
    </source>
</evidence>
<keyword evidence="10" id="KW-1185">Reference proteome</keyword>
<dbReference type="InterPro" id="IPR019772">
    <property type="entry name" value="Ferrochelatase_AS"/>
</dbReference>
<comment type="function">
    <text evidence="7 8">Catalyzes the ferrous insertion into protoporphyrin IX.</text>
</comment>
<dbReference type="CDD" id="cd00419">
    <property type="entry name" value="Ferrochelatase_C"/>
    <property type="match status" value="1"/>
</dbReference>
<comment type="subcellular location">
    <subcellularLocation>
        <location evidence="7 8">Cytoplasm</location>
    </subcellularLocation>
</comment>
<dbReference type="CDD" id="cd03411">
    <property type="entry name" value="Ferrochelatase_N"/>
    <property type="match status" value="1"/>
</dbReference>
<accession>A0ABV9QEQ6</accession>
<dbReference type="InterPro" id="IPR001015">
    <property type="entry name" value="Ferrochelatase"/>
</dbReference>
<keyword evidence="7 8" id="KW-0963">Cytoplasm</keyword>
<comment type="catalytic activity">
    <reaction evidence="6">
        <text>Fe-coproporphyrin III + 2 H(+) = coproporphyrin III + Fe(2+)</text>
        <dbReference type="Rhea" id="RHEA:49572"/>
        <dbReference type="ChEBI" id="CHEBI:15378"/>
        <dbReference type="ChEBI" id="CHEBI:29033"/>
        <dbReference type="ChEBI" id="CHEBI:68438"/>
        <dbReference type="ChEBI" id="CHEBI:131725"/>
        <dbReference type="EC" id="4.99.1.9"/>
    </reaction>
    <physiologicalReaction direction="right-to-left" evidence="6">
        <dbReference type="Rhea" id="RHEA:49574"/>
    </physiologicalReaction>
</comment>
<comment type="catalytic activity">
    <reaction evidence="7 8">
        <text>heme b + 2 H(+) = protoporphyrin IX + Fe(2+)</text>
        <dbReference type="Rhea" id="RHEA:22584"/>
        <dbReference type="ChEBI" id="CHEBI:15378"/>
        <dbReference type="ChEBI" id="CHEBI:29033"/>
        <dbReference type="ChEBI" id="CHEBI:57306"/>
        <dbReference type="ChEBI" id="CHEBI:60344"/>
        <dbReference type="EC" id="4.98.1.1"/>
    </reaction>
</comment>
<dbReference type="PANTHER" id="PTHR11108:SF1">
    <property type="entry name" value="FERROCHELATASE, MITOCHONDRIAL"/>
    <property type="match status" value="1"/>
</dbReference>
<evidence type="ECO:0000313" key="9">
    <source>
        <dbReference type="EMBL" id="MFC4788822.1"/>
    </source>
</evidence>
<dbReference type="InterPro" id="IPR033659">
    <property type="entry name" value="Ferrochelatase_N"/>
</dbReference>
<protein>
    <recommendedName>
        <fullName evidence="7 8">Ferrochelatase</fullName>
        <ecNumber evidence="7 8">4.98.1.1</ecNumber>
    </recommendedName>
    <alternativeName>
        <fullName evidence="7">Heme synthase</fullName>
    </alternativeName>
    <alternativeName>
        <fullName evidence="7">Protoheme ferro-lyase</fullName>
    </alternativeName>
</protein>